<evidence type="ECO:0000313" key="1">
    <source>
        <dbReference type="EMBL" id="KKN53093.1"/>
    </source>
</evidence>
<sequence length="52" mass="5958">MLEYLTKTLRCDVIVTQNGSKTGGEAWLRASGFTLDRRLGLWSRTTRRGKRT</sequence>
<proteinExistence type="predicted"/>
<gene>
    <name evidence="1" type="ORF">LCGC14_0606050</name>
</gene>
<name>A0A0F9UHL6_9ZZZZ</name>
<organism evidence="1">
    <name type="scientific">marine sediment metagenome</name>
    <dbReference type="NCBI Taxonomy" id="412755"/>
    <lineage>
        <taxon>unclassified sequences</taxon>
        <taxon>metagenomes</taxon>
        <taxon>ecological metagenomes</taxon>
    </lineage>
</organism>
<dbReference type="AlphaFoldDB" id="A0A0F9UHL6"/>
<protein>
    <submittedName>
        <fullName evidence="1">Uncharacterized protein</fullName>
    </submittedName>
</protein>
<accession>A0A0F9UHL6</accession>
<reference evidence="1" key="1">
    <citation type="journal article" date="2015" name="Nature">
        <title>Complex archaea that bridge the gap between prokaryotes and eukaryotes.</title>
        <authorList>
            <person name="Spang A."/>
            <person name="Saw J.H."/>
            <person name="Jorgensen S.L."/>
            <person name="Zaremba-Niedzwiedzka K."/>
            <person name="Martijn J."/>
            <person name="Lind A.E."/>
            <person name="van Eijk R."/>
            <person name="Schleper C."/>
            <person name="Guy L."/>
            <person name="Ettema T.J."/>
        </authorList>
    </citation>
    <scope>NUCLEOTIDE SEQUENCE</scope>
</reference>
<dbReference type="EMBL" id="LAZR01000989">
    <property type="protein sequence ID" value="KKN53093.1"/>
    <property type="molecule type" value="Genomic_DNA"/>
</dbReference>
<comment type="caution">
    <text evidence="1">The sequence shown here is derived from an EMBL/GenBank/DDBJ whole genome shotgun (WGS) entry which is preliminary data.</text>
</comment>